<keyword evidence="5" id="KW-0143">Chaperone</keyword>
<dbReference type="Gene3D" id="1.10.3580.10">
    <property type="entry name" value="ATP12 ATPase"/>
    <property type="match status" value="2"/>
</dbReference>
<dbReference type="PANTHER" id="PTHR21013:SF10">
    <property type="entry name" value="ATP SYNTHASE MITOCHONDRIAL F1 COMPLEX ASSEMBLY FACTOR 2"/>
    <property type="match status" value="1"/>
</dbReference>
<evidence type="ECO:0000313" key="9">
    <source>
        <dbReference type="Proteomes" id="UP001497480"/>
    </source>
</evidence>
<name>A0AAV1XN78_LUPLU</name>
<dbReference type="GO" id="GO:0006281">
    <property type="term" value="P:DNA repair"/>
    <property type="evidence" value="ECO:0007669"/>
    <property type="project" value="UniProtKB-ARBA"/>
</dbReference>
<evidence type="ECO:0000256" key="3">
    <source>
        <dbReference type="ARBA" id="ARBA00022946"/>
    </source>
</evidence>
<dbReference type="EMBL" id="CAXHTB010000016">
    <property type="protein sequence ID" value="CAL0323039.1"/>
    <property type="molecule type" value="Genomic_DNA"/>
</dbReference>
<gene>
    <name evidence="8" type="ORF">LLUT_LOCUS24099</name>
</gene>
<dbReference type="GO" id="GO:0005739">
    <property type="term" value="C:mitochondrion"/>
    <property type="evidence" value="ECO:0007669"/>
    <property type="project" value="UniProtKB-SubCell"/>
</dbReference>
<dbReference type="InterPro" id="IPR019080">
    <property type="entry name" value="YqaJ_viral_recombinase"/>
</dbReference>
<keyword evidence="9" id="KW-1185">Reference proteome</keyword>
<dbReference type="InterPro" id="IPR023335">
    <property type="entry name" value="ATP12_ortho_dom_sf"/>
</dbReference>
<evidence type="ECO:0000256" key="6">
    <source>
        <dbReference type="SAM" id="MobiDB-lite"/>
    </source>
</evidence>
<evidence type="ECO:0000256" key="5">
    <source>
        <dbReference type="ARBA" id="ARBA00023186"/>
    </source>
</evidence>
<keyword evidence="3" id="KW-0809">Transit peptide</keyword>
<evidence type="ECO:0000313" key="8">
    <source>
        <dbReference type="EMBL" id="CAL0323039.1"/>
    </source>
</evidence>
<dbReference type="InterPro" id="IPR011419">
    <property type="entry name" value="ATP12_ATP_synth-F1-assembly"/>
</dbReference>
<dbReference type="Pfam" id="PF07542">
    <property type="entry name" value="ATP12"/>
    <property type="match status" value="1"/>
</dbReference>
<dbReference type="InterPro" id="IPR042272">
    <property type="entry name" value="ATP12_ATP_synth-F1-assembly_N"/>
</dbReference>
<organism evidence="8 9">
    <name type="scientific">Lupinus luteus</name>
    <name type="common">European yellow lupine</name>
    <dbReference type="NCBI Taxonomy" id="3873"/>
    <lineage>
        <taxon>Eukaryota</taxon>
        <taxon>Viridiplantae</taxon>
        <taxon>Streptophyta</taxon>
        <taxon>Embryophyta</taxon>
        <taxon>Tracheophyta</taxon>
        <taxon>Spermatophyta</taxon>
        <taxon>Magnoliopsida</taxon>
        <taxon>eudicotyledons</taxon>
        <taxon>Gunneridae</taxon>
        <taxon>Pentapetalae</taxon>
        <taxon>rosids</taxon>
        <taxon>fabids</taxon>
        <taxon>Fabales</taxon>
        <taxon>Fabaceae</taxon>
        <taxon>Papilionoideae</taxon>
        <taxon>50 kb inversion clade</taxon>
        <taxon>genistoids sensu lato</taxon>
        <taxon>core genistoids</taxon>
        <taxon>Genisteae</taxon>
        <taxon>Lupinus</taxon>
    </lineage>
</organism>
<comment type="subcellular location">
    <subcellularLocation>
        <location evidence="1">Mitochondrion</location>
    </subcellularLocation>
</comment>
<dbReference type="Gene3D" id="3.30.2180.10">
    <property type="entry name" value="ATP12-like"/>
    <property type="match status" value="1"/>
</dbReference>
<dbReference type="SUPFAM" id="SSF160909">
    <property type="entry name" value="ATP12-like"/>
    <property type="match status" value="2"/>
</dbReference>
<proteinExistence type="inferred from homology"/>
<evidence type="ECO:0000259" key="7">
    <source>
        <dbReference type="Pfam" id="PF09588"/>
    </source>
</evidence>
<sequence length="599" mass="66936">MAHSLLRKSIPNSLNPNFLTALSRNPIRQLTSTAAAAQQSDSSPFTFSSGGGGGQKNDENVHLKGPPKWKSVTMPMSFMTGSIVGKRFYKEVKTREGDDGNGWTVLLDYRTLKTPSKRPLKLPTLSLAKAIAAEWDYQQKDGIRPFTMPLMRLACTALERVPLTRTKIIQHLMHKFNQDLVFVRAPDDSDLTSCVHGMTPPTSRMCSHKTWNRPLYENQNQHHQPDSTISAAAAAAATKATVPIQGFALFIWLSLFEALPTTKEPPFYHSTRVQLWLEKIGAIEPFSGNLATCWSNIKEEEALERYKLITGNTVLFPEFQVYGEDPEDDWLAASPDGIVDSLVYELPSRGVLEIKCPYFNGDMSRAYPWSRIPVHYIPQAQGLMEILGRDWMDFYVWTPHGSSLFRLDRDAEYCMIINTKVIDRQVEKIDPLLHWLESEFGFKPVVYSSIFGGKQEDGLVTAIENFLKKTDDCELATIDAIASAGHSLTIAIGMVLGKLQIEEAIELIRLEEDLQVGVWLKVAMMWISLILRCKAKAELVKDPKAASRDARLAGKRASKCADAIKAAKIDDGKIDFINKYTLLLSDIASAAAKKVAKKL</sequence>
<accession>A0AAV1XN78</accession>
<evidence type="ECO:0000256" key="2">
    <source>
        <dbReference type="ARBA" id="ARBA00008231"/>
    </source>
</evidence>
<dbReference type="CDD" id="cd22343">
    <property type="entry name" value="PDDEXK_lambda_exonuclease-like"/>
    <property type="match status" value="1"/>
</dbReference>
<protein>
    <recommendedName>
        <fullName evidence="7">YqaJ viral recombinase domain-containing protein</fullName>
    </recommendedName>
</protein>
<comment type="similarity">
    <text evidence="2">Belongs to the ATP12 family.</text>
</comment>
<dbReference type="Pfam" id="PF09588">
    <property type="entry name" value="YqaJ"/>
    <property type="match status" value="1"/>
</dbReference>
<evidence type="ECO:0000256" key="4">
    <source>
        <dbReference type="ARBA" id="ARBA00023128"/>
    </source>
</evidence>
<feature type="region of interest" description="Disordered" evidence="6">
    <location>
        <begin position="33"/>
        <end position="67"/>
    </location>
</feature>
<feature type="domain" description="YqaJ viral recombinase" evidence="7">
    <location>
        <begin position="269"/>
        <end position="386"/>
    </location>
</feature>
<feature type="compositionally biased region" description="Low complexity" evidence="6">
    <location>
        <begin position="33"/>
        <end position="48"/>
    </location>
</feature>
<dbReference type="SUPFAM" id="SSF52980">
    <property type="entry name" value="Restriction endonuclease-like"/>
    <property type="match status" value="1"/>
</dbReference>
<dbReference type="PANTHER" id="PTHR21013">
    <property type="entry name" value="ATP SYNTHASE MITOCHONDRIAL F1 COMPLEX ASSEMBLY FACTOR 2/ATP12 PROTEIN, MITOCHONDRIAL PRECURSOR"/>
    <property type="match status" value="1"/>
</dbReference>
<keyword evidence="4" id="KW-0496">Mitochondrion</keyword>
<dbReference type="GO" id="GO:0033615">
    <property type="term" value="P:mitochondrial proton-transporting ATP synthase complex assembly"/>
    <property type="evidence" value="ECO:0007669"/>
    <property type="project" value="TreeGrafter"/>
</dbReference>
<reference evidence="8 9" key="1">
    <citation type="submission" date="2024-03" db="EMBL/GenBank/DDBJ databases">
        <authorList>
            <person name="Martinez-Hernandez J."/>
        </authorList>
    </citation>
    <scope>NUCLEOTIDE SEQUENCE [LARGE SCALE GENOMIC DNA]</scope>
</reference>
<dbReference type="InterPro" id="IPR011335">
    <property type="entry name" value="Restrct_endonuc-II-like"/>
</dbReference>
<comment type="caution">
    <text evidence="8">The sequence shown here is derived from an EMBL/GenBank/DDBJ whole genome shotgun (WGS) entry which is preliminary data.</text>
</comment>
<dbReference type="AlphaFoldDB" id="A0AAV1XN78"/>
<evidence type="ECO:0000256" key="1">
    <source>
        <dbReference type="ARBA" id="ARBA00004173"/>
    </source>
</evidence>
<dbReference type="Proteomes" id="UP001497480">
    <property type="component" value="Unassembled WGS sequence"/>
</dbReference>